<feature type="region of interest" description="Disordered" evidence="1">
    <location>
        <begin position="34"/>
        <end position="61"/>
    </location>
</feature>
<evidence type="ECO:0000256" key="2">
    <source>
        <dbReference type="SAM" id="SignalP"/>
    </source>
</evidence>
<dbReference type="Proteomes" id="UP001199054">
    <property type="component" value="Unassembled WGS sequence"/>
</dbReference>
<sequence length="195" mass="20108">MGAARLPRRTAPWASAGVAAVAVVAVVSCGRSAAPGPAGGAAGQPRPTPSAAAQWPCAPRTETGPITVRFPEFGPLAATTWCGTTPPSGSRPSVPGPTDVRLFGVLTPGDAARVRAYLDDPSYAFAPSAPERVPQELRGSLPQDAVWVSSRKLDRQITGGRYGGRFHLDRTSGQVVFDCLDPVAKDGAVAQTPPN</sequence>
<reference evidence="3 4" key="1">
    <citation type="submission" date="2021-10" db="EMBL/GenBank/DDBJ databases">
        <title>Streptomyces sp. strain SMC 277, a novel streptomycete isolated from soil.</title>
        <authorList>
            <person name="Chanama M."/>
        </authorList>
    </citation>
    <scope>NUCLEOTIDE SEQUENCE [LARGE SCALE GENOMIC DNA]</scope>
    <source>
        <strain evidence="3 4">SMC 277</strain>
    </source>
</reference>
<name>A0ABS8BEV4_9ACTN</name>
<evidence type="ECO:0000313" key="3">
    <source>
        <dbReference type="EMBL" id="MCB5183031.1"/>
    </source>
</evidence>
<keyword evidence="4" id="KW-1185">Reference proteome</keyword>
<accession>A0ABS8BEV4</accession>
<protein>
    <recommendedName>
        <fullName evidence="5">Lipoprotein</fullName>
    </recommendedName>
</protein>
<gene>
    <name evidence="3" type="ORF">LG632_27210</name>
</gene>
<evidence type="ECO:0000256" key="1">
    <source>
        <dbReference type="SAM" id="MobiDB-lite"/>
    </source>
</evidence>
<proteinExistence type="predicted"/>
<evidence type="ECO:0008006" key="5">
    <source>
        <dbReference type="Google" id="ProtNLM"/>
    </source>
</evidence>
<organism evidence="3 4">
    <name type="scientific">Streptomyces antimicrobicus</name>
    <dbReference type="NCBI Taxonomy" id="2883108"/>
    <lineage>
        <taxon>Bacteria</taxon>
        <taxon>Bacillati</taxon>
        <taxon>Actinomycetota</taxon>
        <taxon>Actinomycetes</taxon>
        <taxon>Kitasatosporales</taxon>
        <taxon>Streptomycetaceae</taxon>
        <taxon>Streptomyces</taxon>
    </lineage>
</organism>
<dbReference type="RefSeq" id="WP_226730204.1">
    <property type="nucleotide sequence ID" value="NZ_JAJAUY010000170.1"/>
</dbReference>
<dbReference type="PROSITE" id="PS51257">
    <property type="entry name" value="PROKAR_LIPOPROTEIN"/>
    <property type="match status" value="1"/>
</dbReference>
<feature type="chain" id="PRO_5046230098" description="Lipoprotein" evidence="2">
    <location>
        <begin position="34"/>
        <end position="195"/>
    </location>
</feature>
<feature type="signal peptide" evidence="2">
    <location>
        <begin position="1"/>
        <end position="33"/>
    </location>
</feature>
<dbReference type="EMBL" id="JAJAUY010000170">
    <property type="protein sequence ID" value="MCB5183031.1"/>
    <property type="molecule type" value="Genomic_DNA"/>
</dbReference>
<evidence type="ECO:0000313" key="4">
    <source>
        <dbReference type="Proteomes" id="UP001199054"/>
    </source>
</evidence>
<comment type="caution">
    <text evidence="3">The sequence shown here is derived from an EMBL/GenBank/DDBJ whole genome shotgun (WGS) entry which is preliminary data.</text>
</comment>
<keyword evidence="2" id="KW-0732">Signal</keyword>